<dbReference type="SUPFAM" id="SSF56925">
    <property type="entry name" value="OMPA-like"/>
    <property type="match status" value="1"/>
</dbReference>
<dbReference type="InterPro" id="IPR011250">
    <property type="entry name" value="OMP/PagP_B-barrel"/>
</dbReference>
<evidence type="ECO:0000256" key="2">
    <source>
        <dbReference type="ARBA" id="ARBA00022452"/>
    </source>
</evidence>
<dbReference type="PANTHER" id="PTHR35892:SF2">
    <property type="entry name" value="OUTER MEMBRANE PROTEIN PAGN"/>
    <property type="match status" value="1"/>
</dbReference>
<dbReference type="RefSeq" id="WP_319929093.1">
    <property type="nucleotide sequence ID" value="NZ_VCDN01000014.1"/>
</dbReference>
<dbReference type="InterPro" id="IPR000758">
    <property type="entry name" value="Enterovir_OMP"/>
</dbReference>
<dbReference type="Proteomes" id="UP001271890">
    <property type="component" value="Unassembled WGS sequence"/>
</dbReference>
<protein>
    <submittedName>
        <fullName evidence="7">Ail/Lom family protein</fullName>
    </submittedName>
</protein>
<dbReference type="Pfam" id="PF06316">
    <property type="entry name" value="Ail_Lom"/>
    <property type="match status" value="1"/>
</dbReference>
<evidence type="ECO:0000313" key="7">
    <source>
        <dbReference type="EMBL" id="MDX7986658.1"/>
    </source>
</evidence>
<evidence type="ECO:0000313" key="8">
    <source>
        <dbReference type="Proteomes" id="UP001271890"/>
    </source>
</evidence>
<evidence type="ECO:0000256" key="4">
    <source>
        <dbReference type="ARBA" id="ARBA00022729"/>
    </source>
</evidence>
<dbReference type="Gene3D" id="2.40.160.20">
    <property type="match status" value="1"/>
</dbReference>
<dbReference type="PROSITE" id="PS00695">
    <property type="entry name" value="ENT_VIR_OMP_2"/>
    <property type="match status" value="1"/>
</dbReference>
<dbReference type="EMBL" id="VCDN01000014">
    <property type="protein sequence ID" value="MDX7986658.1"/>
    <property type="molecule type" value="Genomic_DNA"/>
</dbReference>
<keyword evidence="4 6" id="KW-0732">Signal</keyword>
<feature type="signal peptide" evidence="6">
    <location>
        <begin position="1"/>
        <end position="22"/>
    </location>
</feature>
<feature type="chain" id="PRO_5046826106" evidence="6">
    <location>
        <begin position="23"/>
        <end position="192"/>
    </location>
</feature>
<name>A0ABU4S721_9GAMM</name>
<keyword evidence="5" id="KW-0472">Membrane</keyword>
<evidence type="ECO:0000256" key="5">
    <source>
        <dbReference type="ARBA" id="ARBA00023136"/>
    </source>
</evidence>
<dbReference type="PRINTS" id="PR00316">
    <property type="entry name" value="ENTEROVIROMP"/>
</dbReference>
<reference evidence="8" key="1">
    <citation type="journal article" date="2024" name="Toxins">
        <title>Genome Sequence Analysis of Native Xenorhabdus Strains Isolated from Entomopathogenic Nematodes in Argentina.</title>
        <authorList>
            <person name="Palma L."/>
            <person name="Frizzo L."/>
            <person name="Kaiser S."/>
            <person name="Berry C."/>
            <person name="Caballero P."/>
            <person name="Bode H.B."/>
            <person name="Del Valle E.E."/>
        </authorList>
    </citation>
    <scope>NUCLEOTIDE SEQUENCE [LARGE SCALE GENOMIC DNA]</scope>
    <source>
        <strain evidence="8">12</strain>
    </source>
</reference>
<proteinExistence type="predicted"/>
<comment type="caution">
    <text evidence="7">The sequence shown here is derived from an EMBL/GenBank/DDBJ whole genome shotgun (WGS) entry which is preliminary data.</text>
</comment>
<sequence>MKRIATVIIAFGGLLGNTYALADNHTVSVGYAQSKVQGLKDIRGVNAQYRYEWDSPISVIGSFSYMKGDHAKSYHDEAGDFYKQHADVKYYSFLAGPAYRINDYVSLYGLMGISHTKADGGYEWRNSVGADKPSGHERGSVSGKSTNFAYATGLIINPMENLSVNVGYEGSRASIHGKHSINGFNVGVGYRF</sequence>
<comment type="subcellular location">
    <subcellularLocation>
        <location evidence="1">Membrane</location>
        <topology evidence="1">Multi-pass membrane protein</topology>
    </subcellularLocation>
</comment>
<gene>
    <name evidence="7" type="ORF">FE392_04810</name>
</gene>
<accession>A0ABU4S721</accession>
<keyword evidence="2" id="KW-1134">Transmembrane beta strand</keyword>
<evidence type="ECO:0000256" key="3">
    <source>
        <dbReference type="ARBA" id="ARBA00022692"/>
    </source>
</evidence>
<keyword evidence="3" id="KW-0812">Transmembrane</keyword>
<organism evidence="7 8">
    <name type="scientific">Xenorhabdus santafensis</name>
    <dbReference type="NCBI Taxonomy" id="2582833"/>
    <lineage>
        <taxon>Bacteria</taxon>
        <taxon>Pseudomonadati</taxon>
        <taxon>Pseudomonadota</taxon>
        <taxon>Gammaproteobacteria</taxon>
        <taxon>Enterobacterales</taxon>
        <taxon>Morganellaceae</taxon>
        <taxon>Xenorhabdus</taxon>
    </lineage>
</organism>
<dbReference type="InterPro" id="IPR051723">
    <property type="entry name" value="Bact_OM_Invasion-Related"/>
</dbReference>
<evidence type="ECO:0000256" key="6">
    <source>
        <dbReference type="SAM" id="SignalP"/>
    </source>
</evidence>
<dbReference type="PANTHER" id="PTHR35892">
    <property type="entry name" value="OUTER MEMBRANE PROTEIN PAGN-RELATED"/>
    <property type="match status" value="1"/>
</dbReference>
<evidence type="ECO:0000256" key="1">
    <source>
        <dbReference type="ARBA" id="ARBA00004141"/>
    </source>
</evidence>
<keyword evidence="8" id="KW-1185">Reference proteome</keyword>